<dbReference type="OrthoDB" id="5798272at2759"/>
<dbReference type="Pfam" id="PF00104">
    <property type="entry name" value="Hormone_recep"/>
    <property type="match status" value="1"/>
</dbReference>
<evidence type="ECO:0000256" key="2">
    <source>
        <dbReference type="ARBA" id="ARBA00023163"/>
    </source>
</evidence>
<dbReference type="InterPro" id="IPR000536">
    <property type="entry name" value="Nucl_hrmn_rcpt_lig-bd"/>
</dbReference>
<organism evidence="5 6">
    <name type="scientific">Haemonchus contortus</name>
    <name type="common">Barber pole worm</name>
    <dbReference type="NCBI Taxonomy" id="6289"/>
    <lineage>
        <taxon>Eukaryota</taxon>
        <taxon>Metazoa</taxon>
        <taxon>Ecdysozoa</taxon>
        <taxon>Nematoda</taxon>
        <taxon>Chromadorea</taxon>
        <taxon>Rhabditida</taxon>
        <taxon>Rhabditina</taxon>
        <taxon>Rhabditomorpha</taxon>
        <taxon>Strongyloidea</taxon>
        <taxon>Trichostrongylidae</taxon>
        <taxon>Haemonchus</taxon>
    </lineage>
</organism>
<dbReference type="Proteomes" id="UP000025227">
    <property type="component" value="Unplaced"/>
</dbReference>
<feature type="domain" description="NR LBD" evidence="4">
    <location>
        <begin position="113"/>
        <end position="351"/>
    </location>
</feature>
<keyword evidence="1" id="KW-0805">Transcription regulation</keyword>
<evidence type="ECO:0000313" key="6">
    <source>
        <dbReference type="WBParaSite" id="HCON_00100050-00001"/>
    </source>
</evidence>
<dbReference type="PROSITE" id="PS51843">
    <property type="entry name" value="NR_LBD"/>
    <property type="match status" value="1"/>
</dbReference>
<protein>
    <submittedName>
        <fullName evidence="6">NR LBD domain-containing protein</fullName>
    </submittedName>
</protein>
<evidence type="ECO:0000259" key="4">
    <source>
        <dbReference type="PROSITE" id="PS51843"/>
    </source>
</evidence>
<keyword evidence="2" id="KW-0804">Transcription</keyword>
<proteinExistence type="predicted"/>
<dbReference type="WBParaSite" id="HCON_00100050-00001">
    <property type="protein sequence ID" value="HCON_00100050-00001"/>
    <property type="gene ID" value="HCON_00100050"/>
</dbReference>
<evidence type="ECO:0000313" key="5">
    <source>
        <dbReference type="Proteomes" id="UP000025227"/>
    </source>
</evidence>
<sequence length="354" mass="41106">MISGKRSKCRSCRFQRCLKARMCPEEVGKLRDLKGPERCKVKTEEENSVIPYFDCDDIRCLQFENISHMGIPFLDRFGLAEGVKYIARIFVNLERSCDNDTFATSVAERNFHSLDVSLRKAVQNPLLVSERTPVGWQPLEALDALESTAKPSYCRLVLHYLEWLAAVEELATLDEKRRLKFTSMHVIPSILFTISFNTFKYKSGRLLLCKGFFFSEKKQQSNDEHRDVTELIVNELERSIVNRIRELDVCEEEYVLLKLVLLFSHKESLGGESNEMMIRLRGKYVQILLQFVKQSQKDCSTERTINRMSSFFELLSSLNKISEMVELCLVHIVALDIAGMRGELTFDLHLRQHW</sequence>
<dbReference type="OMA" id="NTCQMND"/>
<dbReference type="SMART" id="SM00430">
    <property type="entry name" value="HOLI"/>
    <property type="match status" value="1"/>
</dbReference>
<dbReference type="PANTHER" id="PTHR47630">
    <property type="entry name" value="NUCLEAR HORMONE RECEPTOR FAMILY-RELATED-RELATED"/>
    <property type="match status" value="1"/>
</dbReference>
<dbReference type="PANTHER" id="PTHR47630:SF5">
    <property type="entry name" value="NR LBD DOMAIN-CONTAINING PROTEIN"/>
    <property type="match status" value="1"/>
</dbReference>
<reference evidence="6" key="1">
    <citation type="submission" date="2020-12" db="UniProtKB">
        <authorList>
            <consortium name="WormBaseParasite"/>
        </authorList>
    </citation>
    <scope>IDENTIFICATION</scope>
    <source>
        <strain evidence="6">MHco3</strain>
    </source>
</reference>
<keyword evidence="5" id="KW-1185">Reference proteome</keyword>
<keyword evidence="3" id="KW-0675">Receptor</keyword>
<name>A0A7I4YI68_HAECO</name>
<dbReference type="InterPro" id="IPR035500">
    <property type="entry name" value="NHR-like_dom_sf"/>
</dbReference>
<evidence type="ECO:0000256" key="3">
    <source>
        <dbReference type="ARBA" id="ARBA00023170"/>
    </source>
</evidence>
<evidence type="ECO:0000256" key="1">
    <source>
        <dbReference type="ARBA" id="ARBA00023015"/>
    </source>
</evidence>
<dbReference type="AlphaFoldDB" id="A0A7I4YI68"/>
<accession>A0A7I4YI68</accession>
<dbReference type="Gene3D" id="1.10.565.10">
    <property type="entry name" value="Retinoid X Receptor"/>
    <property type="match status" value="1"/>
</dbReference>
<dbReference type="SUPFAM" id="SSF48508">
    <property type="entry name" value="Nuclear receptor ligand-binding domain"/>
    <property type="match status" value="1"/>
</dbReference>
<dbReference type="InterPro" id="IPR052499">
    <property type="entry name" value="C.elegans_NHRs"/>
</dbReference>